<accession>A0A4V3XJU9</accession>
<evidence type="ECO:0000313" key="1">
    <source>
        <dbReference type="EMBL" id="THH34533.1"/>
    </source>
</evidence>
<proteinExistence type="predicted"/>
<dbReference type="RefSeq" id="WP_136460804.1">
    <property type="nucleotide sequence ID" value="NZ_SRSF01000019.1"/>
</dbReference>
<evidence type="ECO:0000313" key="2">
    <source>
        <dbReference type="Proteomes" id="UP000308528"/>
    </source>
</evidence>
<protein>
    <submittedName>
        <fullName evidence="1">Uncharacterized protein</fullName>
    </submittedName>
</protein>
<keyword evidence="2" id="KW-1185">Reference proteome</keyword>
<dbReference type="EMBL" id="SRSF01000019">
    <property type="protein sequence ID" value="THH34533.1"/>
    <property type="molecule type" value="Genomic_DNA"/>
</dbReference>
<name>A0A4V3XJU9_9BACT</name>
<gene>
    <name evidence="1" type="ORF">E4021_17695</name>
</gene>
<reference evidence="1 2" key="1">
    <citation type="submission" date="2019-04" db="EMBL/GenBank/DDBJ databases">
        <title>Lewinella litorea sp. nov., isolated from a marine sand.</title>
        <authorList>
            <person name="Yoon J.-H."/>
        </authorList>
    </citation>
    <scope>NUCLEOTIDE SEQUENCE [LARGE SCALE GENOMIC DNA]</scope>
    <source>
        <strain evidence="1 2">HSMS-39</strain>
    </source>
</reference>
<sequence>MDNERMEELRVLSEKAALSSALAKESIERYTILHGNIANAVTKPLVMKIAEEADEQIKTAVDATVKAAISNLQMYLDLKK</sequence>
<dbReference type="AlphaFoldDB" id="A0A4V3XJU9"/>
<dbReference type="Proteomes" id="UP000308528">
    <property type="component" value="Unassembled WGS sequence"/>
</dbReference>
<organism evidence="1 2">
    <name type="scientific">Neolewinella litorea</name>
    <dbReference type="NCBI Taxonomy" id="2562452"/>
    <lineage>
        <taxon>Bacteria</taxon>
        <taxon>Pseudomonadati</taxon>
        <taxon>Bacteroidota</taxon>
        <taxon>Saprospiria</taxon>
        <taxon>Saprospirales</taxon>
        <taxon>Lewinellaceae</taxon>
        <taxon>Neolewinella</taxon>
    </lineage>
</organism>
<comment type="caution">
    <text evidence="1">The sequence shown here is derived from an EMBL/GenBank/DDBJ whole genome shotgun (WGS) entry which is preliminary data.</text>
</comment>